<dbReference type="PANTHER" id="PTHR36439">
    <property type="entry name" value="BLL4334 PROTEIN"/>
    <property type="match status" value="1"/>
</dbReference>
<gene>
    <name evidence="1" type="ORF">MUY34_02090</name>
</gene>
<dbReference type="EMBL" id="JALPQF010000001">
    <property type="protein sequence ID" value="MCK8479389.1"/>
    <property type="molecule type" value="Genomic_DNA"/>
</dbReference>
<protein>
    <submittedName>
        <fullName evidence="1">DUF1697 domain-containing protein</fullName>
    </submittedName>
</protein>
<dbReference type="PANTHER" id="PTHR36439:SF1">
    <property type="entry name" value="DUF1697 DOMAIN-CONTAINING PROTEIN"/>
    <property type="match status" value="1"/>
</dbReference>
<dbReference type="RefSeq" id="WP_248411732.1">
    <property type="nucleotide sequence ID" value="NZ_JALPQF010000001.1"/>
</dbReference>
<sequence>MNTYIVLLRGINVGGHKKIPMAQLREILSKSGFEAVKTYIQTGNIILQSLDETTDAVETKIHKVIQSHFGFDVPVIAKTRSELQQIFDACPFPLEKKQASYFILLSEIPLKTLVDEVHTINYVNEEFHIVNDCLYLFSAAGYGNSKFNMTTFENKLKVRATSRNFKTTVKLLELSL</sequence>
<name>A0ABT0H4S8_9FLAO</name>
<dbReference type="Pfam" id="PF08002">
    <property type="entry name" value="DUF1697"/>
    <property type="match status" value="1"/>
</dbReference>
<dbReference type="InterPro" id="IPR012545">
    <property type="entry name" value="DUF1697"/>
</dbReference>
<keyword evidence="2" id="KW-1185">Reference proteome</keyword>
<evidence type="ECO:0000313" key="2">
    <source>
        <dbReference type="Proteomes" id="UP001203687"/>
    </source>
</evidence>
<evidence type="ECO:0000313" key="1">
    <source>
        <dbReference type="EMBL" id="MCK8479389.1"/>
    </source>
</evidence>
<reference evidence="1" key="1">
    <citation type="submission" date="2022-04" db="EMBL/GenBank/DDBJ databases">
        <authorList>
            <person name="Ren T."/>
        </authorList>
    </citation>
    <scope>NUCLEOTIDE SEQUENCE</scope>
    <source>
        <strain evidence="1">F63249</strain>
    </source>
</reference>
<comment type="caution">
    <text evidence="1">The sequence shown here is derived from an EMBL/GenBank/DDBJ whole genome shotgun (WGS) entry which is preliminary data.</text>
</comment>
<dbReference type="PIRSF" id="PIRSF008502">
    <property type="entry name" value="UCP008502"/>
    <property type="match status" value="1"/>
</dbReference>
<organism evidence="1 2">
    <name type="scientific">Psychroserpens algicola</name>
    <dbReference type="NCBI Taxonomy" id="1719034"/>
    <lineage>
        <taxon>Bacteria</taxon>
        <taxon>Pseudomonadati</taxon>
        <taxon>Bacteroidota</taxon>
        <taxon>Flavobacteriia</taxon>
        <taxon>Flavobacteriales</taxon>
        <taxon>Flavobacteriaceae</taxon>
        <taxon>Psychroserpens</taxon>
    </lineage>
</organism>
<dbReference type="Proteomes" id="UP001203687">
    <property type="component" value="Unassembled WGS sequence"/>
</dbReference>
<dbReference type="Gene3D" id="3.30.70.1280">
    <property type="entry name" value="SP0830-like domains"/>
    <property type="match status" value="1"/>
</dbReference>
<dbReference type="SUPFAM" id="SSF160379">
    <property type="entry name" value="SP0830-like"/>
    <property type="match status" value="1"/>
</dbReference>
<accession>A0ABT0H4S8</accession>
<proteinExistence type="predicted"/>